<dbReference type="PANTHER" id="PTHR12771">
    <property type="entry name" value="ENGULFMENT AND CELL MOTILITY"/>
    <property type="match status" value="1"/>
</dbReference>
<dbReference type="InParanoid" id="B4LZD6"/>
<gene>
    <name evidence="2" type="primary">Dvir\GJ22690</name>
    <name evidence="2" type="ORF">Dvir_GJ22690</name>
</gene>
<dbReference type="STRING" id="7244.B4LZD6"/>
<dbReference type="InterPro" id="IPR050868">
    <property type="entry name" value="ELMO_domain-containing"/>
</dbReference>
<dbReference type="PROSITE" id="PS51335">
    <property type="entry name" value="ELMO"/>
    <property type="match status" value="1"/>
</dbReference>
<evidence type="ECO:0000313" key="2">
    <source>
        <dbReference type="EMBL" id="EDW68171.2"/>
    </source>
</evidence>
<dbReference type="KEGG" id="dvi:6630793"/>
<keyword evidence="3" id="KW-1185">Reference proteome</keyword>
<evidence type="ECO:0000259" key="1">
    <source>
        <dbReference type="PROSITE" id="PS51335"/>
    </source>
</evidence>
<name>B4LZD6_DROVI</name>
<dbReference type="Proteomes" id="UP000008792">
    <property type="component" value="Unassembled WGS sequence"/>
</dbReference>
<dbReference type="PANTHER" id="PTHR12771:SF51">
    <property type="entry name" value="LD01482P"/>
    <property type="match status" value="1"/>
</dbReference>
<proteinExistence type="predicted"/>
<dbReference type="HOGENOM" id="CLU_056289_0_0_1"/>
<dbReference type="InterPro" id="IPR006816">
    <property type="entry name" value="ELMO_dom"/>
</dbReference>
<protein>
    <recommendedName>
        <fullName evidence="1">ELMO domain-containing protein</fullName>
    </recommendedName>
</protein>
<sequence length="330" mass="38853">MLDIRFARTFLYRKMFILDKILPFIFSYIRPFIKWFLHAFTRLSELQRICYGAKAGTPRCRQIERSLMQSNQPEIKTMLRELDEAAPYASDRELLYFAPRAVKVVSHVKRIKSNVHPDFGRLFGNCVTTIWGYKRLMHQVEQLRAEPYDSENPEHEQKLMRLWQLLMPETPLTGRISKQWQDIGFQGDDPKTDFRGMGMLGLENLLYFASAYNDAAKHVLLHSMHPTVGYTYAIVGINLTALAFNLLRTGAAKTHFYNQVALHKQNFSTLEDFHKLYCYLFFEFDRFWMDSSPRNIMDFREVYQAFEITKLEALHNDNTIFKTNLVVESV</sequence>
<dbReference type="FunCoup" id="B4LZD6">
    <property type="interactions" value="924"/>
</dbReference>
<evidence type="ECO:0000313" key="3">
    <source>
        <dbReference type="Proteomes" id="UP000008792"/>
    </source>
</evidence>
<reference evidence="2 3" key="1">
    <citation type="journal article" date="2007" name="Nature">
        <title>Evolution of genes and genomes on the Drosophila phylogeny.</title>
        <authorList>
            <consortium name="Drosophila 12 Genomes Consortium"/>
            <person name="Clark A.G."/>
            <person name="Eisen M.B."/>
            <person name="Smith D.R."/>
            <person name="Bergman C.M."/>
            <person name="Oliver B."/>
            <person name="Markow T.A."/>
            <person name="Kaufman T.C."/>
            <person name="Kellis M."/>
            <person name="Gelbart W."/>
            <person name="Iyer V.N."/>
            <person name="Pollard D.A."/>
            <person name="Sackton T.B."/>
            <person name="Larracuente A.M."/>
            <person name="Singh N.D."/>
            <person name="Abad J.P."/>
            <person name="Abt D.N."/>
            <person name="Adryan B."/>
            <person name="Aguade M."/>
            <person name="Akashi H."/>
            <person name="Anderson W.W."/>
            <person name="Aquadro C.F."/>
            <person name="Ardell D.H."/>
            <person name="Arguello R."/>
            <person name="Artieri C.G."/>
            <person name="Barbash D.A."/>
            <person name="Barker D."/>
            <person name="Barsanti P."/>
            <person name="Batterham P."/>
            <person name="Batzoglou S."/>
            <person name="Begun D."/>
            <person name="Bhutkar A."/>
            <person name="Blanco E."/>
            <person name="Bosak S.A."/>
            <person name="Bradley R.K."/>
            <person name="Brand A.D."/>
            <person name="Brent M.R."/>
            <person name="Brooks A.N."/>
            <person name="Brown R.H."/>
            <person name="Butlin R.K."/>
            <person name="Caggese C."/>
            <person name="Calvi B.R."/>
            <person name="Bernardo de Carvalho A."/>
            <person name="Caspi A."/>
            <person name="Castrezana S."/>
            <person name="Celniker S.E."/>
            <person name="Chang J.L."/>
            <person name="Chapple C."/>
            <person name="Chatterji S."/>
            <person name="Chinwalla A."/>
            <person name="Civetta A."/>
            <person name="Clifton S.W."/>
            <person name="Comeron J.M."/>
            <person name="Costello J.C."/>
            <person name="Coyne J.A."/>
            <person name="Daub J."/>
            <person name="David R.G."/>
            <person name="Delcher A.L."/>
            <person name="Delehaunty K."/>
            <person name="Do C.B."/>
            <person name="Ebling H."/>
            <person name="Edwards K."/>
            <person name="Eickbush T."/>
            <person name="Evans J.D."/>
            <person name="Filipski A."/>
            <person name="Findeiss S."/>
            <person name="Freyhult E."/>
            <person name="Fulton L."/>
            <person name="Fulton R."/>
            <person name="Garcia A.C."/>
            <person name="Gardiner A."/>
            <person name="Garfield D.A."/>
            <person name="Garvin B.E."/>
            <person name="Gibson G."/>
            <person name="Gilbert D."/>
            <person name="Gnerre S."/>
            <person name="Godfrey J."/>
            <person name="Good R."/>
            <person name="Gotea V."/>
            <person name="Gravely B."/>
            <person name="Greenberg A.J."/>
            <person name="Griffiths-Jones S."/>
            <person name="Gross S."/>
            <person name="Guigo R."/>
            <person name="Gustafson E.A."/>
            <person name="Haerty W."/>
            <person name="Hahn M.W."/>
            <person name="Halligan D.L."/>
            <person name="Halpern A.L."/>
            <person name="Halter G.M."/>
            <person name="Han M.V."/>
            <person name="Heger A."/>
            <person name="Hillier L."/>
            <person name="Hinrichs A.S."/>
            <person name="Holmes I."/>
            <person name="Hoskins R.A."/>
            <person name="Hubisz M.J."/>
            <person name="Hultmark D."/>
            <person name="Huntley M.A."/>
            <person name="Jaffe D.B."/>
            <person name="Jagadeeshan S."/>
            <person name="Jeck W.R."/>
            <person name="Johnson J."/>
            <person name="Jones C.D."/>
            <person name="Jordan W.C."/>
            <person name="Karpen G.H."/>
            <person name="Kataoka E."/>
            <person name="Keightley P.D."/>
            <person name="Kheradpour P."/>
            <person name="Kirkness E.F."/>
            <person name="Koerich L.B."/>
            <person name="Kristiansen K."/>
            <person name="Kudrna D."/>
            <person name="Kulathinal R.J."/>
            <person name="Kumar S."/>
            <person name="Kwok R."/>
            <person name="Lander E."/>
            <person name="Langley C.H."/>
            <person name="Lapoint R."/>
            <person name="Lazzaro B.P."/>
            <person name="Lee S.J."/>
            <person name="Levesque L."/>
            <person name="Li R."/>
            <person name="Lin C.F."/>
            <person name="Lin M.F."/>
            <person name="Lindblad-Toh K."/>
            <person name="Llopart A."/>
            <person name="Long M."/>
            <person name="Low L."/>
            <person name="Lozovsky E."/>
            <person name="Lu J."/>
            <person name="Luo M."/>
            <person name="Machado C.A."/>
            <person name="Makalowski W."/>
            <person name="Marzo M."/>
            <person name="Matsuda M."/>
            <person name="Matzkin L."/>
            <person name="McAllister B."/>
            <person name="McBride C.S."/>
            <person name="McKernan B."/>
            <person name="McKernan K."/>
            <person name="Mendez-Lago M."/>
            <person name="Minx P."/>
            <person name="Mollenhauer M.U."/>
            <person name="Montooth K."/>
            <person name="Mount S.M."/>
            <person name="Mu X."/>
            <person name="Myers E."/>
            <person name="Negre B."/>
            <person name="Newfeld S."/>
            <person name="Nielsen R."/>
            <person name="Noor M.A."/>
            <person name="O'Grady P."/>
            <person name="Pachter L."/>
            <person name="Papaceit M."/>
            <person name="Parisi M.J."/>
            <person name="Parisi M."/>
            <person name="Parts L."/>
            <person name="Pedersen J.S."/>
            <person name="Pesole G."/>
            <person name="Phillippy A.M."/>
            <person name="Ponting C.P."/>
            <person name="Pop M."/>
            <person name="Porcelli D."/>
            <person name="Powell J.R."/>
            <person name="Prohaska S."/>
            <person name="Pruitt K."/>
            <person name="Puig M."/>
            <person name="Quesneville H."/>
            <person name="Ram K.R."/>
            <person name="Rand D."/>
            <person name="Rasmussen M.D."/>
            <person name="Reed L.K."/>
            <person name="Reenan R."/>
            <person name="Reily A."/>
            <person name="Remington K.A."/>
            <person name="Rieger T.T."/>
            <person name="Ritchie M.G."/>
            <person name="Robin C."/>
            <person name="Rogers Y.H."/>
            <person name="Rohde C."/>
            <person name="Rozas J."/>
            <person name="Rubenfield M.J."/>
            <person name="Ruiz A."/>
            <person name="Russo S."/>
            <person name="Salzberg S.L."/>
            <person name="Sanchez-Gracia A."/>
            <person name="Saranga D.J."/>
            <person name="Sato H."/>
            <person name="Schaeffer S.W."/>
            <person name="Schatz M.C."/>
            <person name="Schlenke T."/>
            <person name="Schwartz R."/>
            <person name="Segarra C."/>
            <person name="Singh R.S."/>
            <person name="Sirot L."/>
            <person name="Sirota M."/>
            <person name="Sisneros N.B."/>
            <person name="Smith C.D."/>
            <person name="Smith T.F."/>
            <person name="Spieth J."/>
            <person name="Stage D.E."/>
            <person name="Stark A."/>
            <person name="Stephan W."/>
            <person name="Strausberg R.L."/>
            <person name="Strempel S."/>
            <person name="Sturgill D."/>
            <person name="Sutton G."/>
            <person name="Sutton G.G."/>
            <person name="Tao W."/>
            <person name="Teichmann S."/>
            <person name="Tobari Y.N."/>
            <person name="Tomimura Y."/>
            <person name="Tsolas J.M."/>
            <person name="Valente V.L."/>
            <person name="Venter E."/>
            <person name="Venter J.C."/>
            <person name="Vicario S."/>
            <person name="Vieira F.G."/>
            <person name="Vilella A.J."/>
            <person name="Villasante A."/>
            <person name="Walenz B."/>
            <person name="Wang J."/>
            <person name="Wasserman M."/>
            <person name="Watts T."/>
            <person name="Wilson D."/>
            <person name="Wilson R.K."/>
            <person name="Wing R.A."/>
            <person name="Wolfner M.F."/>
            <person name="Wong A."/>
            <person name="Wong G.K."/>
            <person name="Wu C.I."/>
            <person name="Wu G."/>
            <person name="Yamamoto D."/>
            <person name="Yang H.P."/>
            <person name="Yang S.P."/>
            <person name="Yorke J.A."/>
            <person name="Yoshida K."/>
            <person name="Zdobnov E."/>
            <person name="Zhang P."/>
            <person name="Zhang Y."/>
            <person name="Zimin A.V."/>
            <person name="Baldwin J."/>
            <person name="Abdouelleil A."/>
            <person name="Abdulkadir J."/>
            <person name="Abebe A."/>
            <person name="Abera B."/>
            <person name="Abreu J."/>
            <person name="Acer S.C."/>
            <person name="Aftuck L."/>
            <person name="Alexander A."/>
            <person name="An P."/>
            <person name="Anderson E."/>
            <person name="Anderson S."/>
            <person name="Arachi H."/>
            <person name="Azer M."/>
            <person name="Bachantsang P."/>
            <person name="Barry A."/>
            <person name="Bayul T."/>
            <person name="Berlin A."/>
            <person name="Bessette D."/>
            <person name="Bloom T."/>
            <person name="Blye J."/>
            <person name="Boguslavskiy L."/>
            <person name="Bonnet C."/>
            <person name="Boukhgalter B."/>
            <person name="Bourzgui I."/>
            <person name="Brown A."/>
            <person name="Cahill P."/>
            <person name="Channer S."/>
            <person name="Cheshatsang Y."/>
            <person name="Chuda L."/>
            <person name="Citroen M."/>
            <person name="Collymore A."/>
            <person name="Cooke P."/>
            <person name="Costello M."/>
            <person name="D'Aco K."/>
            <person name="Daza R."/>
            <person name="De Haan G."/>
            <person name="DeGray S."/>
            <person name="DeMaso C."/>
            <person name="Dhargay N."/>
            <person name="Dooley K."/>
            <person name="Dooley E."/>
            <person name="Doricent M."/>
            <person name="Dorje P."/>
            <person name="Dorjee K."/>
            <person name="Dupes A."/>
            <person name="Elong R."/>
            <person name="Falk J."/>
            <person name="Farina A."/>
            <person name="Faro S."/>
            <person name="Ferguson D."/>
            <person name="Fisher S."/>
            <person name="Foley C.D."/>
            <person name="Franke A."/>
            <person name="Friedrich D."/>
            <person name="Gadbois L."/>
            <person name="Gearin G."/>
            <person name="Gearin C.R."/>
            <person name="Giannoukos G."/>
            <person name="Goode T."/>
            <person name="Graham J."/>
            <person name="Grandbois E."/>
            <person name="Grewal S."/>
            <person name="Gyaltsen K."/>
            <person name="Hafez N."/>
            <person name="Hagos B."/>
            <person name="Hall J."/>
            <person name="Henson C."/>
            <person name="Hollinger A."/>
            <person name="Honan T."/>
            <person name="Huard M.D."/>
            <person name="Hughes L."/>
            <person name="Hurhula B."/>
            <person name="Husby M.E."/>
            <person name="Kamat A."/>
            <person name="Kanga B."/>
            <person name="Kashin S."/>
            <person name="Khazanovich D."/>
            <person name="Kisner P."/>
            <person name="Lance K."/>
            <person name="Lara M."/>
            <person name="Lee W."/>
            <person name="Lennon N."/>
            <person name="Letendre F."/>
            <person name="LeVine R."/>
            <person name="Lipovsky A."/>
            <person name="Liu X."/>
            <person name="Liu J."/>
            <person name="Liu S."/>
            <person name="Lokyitsang T."/>
            <person name="Lokyitsang Y."/>
            <person name="Lubonja R."/>
            <person name="Lui A."/>
            <person name="MacDonald P."/>
            <person name="Magnisalis V."/>
            <person name="Maru K."/>
            <person name="Matthews C."/>
            <person name="McCusker W."/>
            <person name="McDonough S."/>
            <person name="Mehta T."/>
            <person name="Meldrim J."/>
            <person name="Meneus L."/>
            <person name="Mihai O."/>
            <person name="Mihalev A."/>
            <person name="Mihova T."/>
            <person name="Mittelman R."/>
            <person name="Mlenga V."/>
            <person name="Montmayeur A."/>
            <person name="Mulrain L."/>
            <person name="Navidi A."/>
            <person name="Naylor J."/>
            <person name="Negash T."/>
            <person name="Nguyen T."/>
            <person name="Nguyen N."/>
            <person name="Nicol R."/>
            <person name="Norbu C."/>
            <person name="Norbu N."/>
            <person name="Novod N."/>
            <person name="O'Neill B."/>
            <person name="Osman S."/>
            <person name="Markiewicz E."/>
            <person name="Oyono O.L."/>
            <person name="Patti C."/>
            <person name="Phunkhang P."/>
            <person name="Pierre F."/>
            <person name="Priest M."/>
            <person name="Raghuraman S."/>
            <person name="Rege F."/>
            <person name="Reyes R."/>
            <person name="Rise C."/>
            <person name="Rogov P."/>
            <person name="Ross K."/>
            <person name="Ryan E."/>
            <person name="Settipalli S."/>
            <person name="Shea T."/>
            <person name="Sherpa N."/>
            <person name="Shi L."/>
            <person name="Shih D."/>
            <person name="Sparrow T."/>
            <person name="Spaulding J."/>
            <person name="Stalker J."/>
            <person name="Stange-Thomann N."/>
            <person name="Stavropoulos S."/>
            <person name="Stone C."/>
            <person name="Strader C."/>
            <person name="Tesfaye S."/>
            <person name="Thomson T."/>
            <person name="Thoulutsang Y."/>
            <person name="Thoulutsang D."/>
            <person name="Topham K."/>
            <person name="Topping I."/>
            <person name="Tsamla T."/>
            <person name="Vassiliev H."/>
            <person name="Vo A."/>
            <person name="Wangchuk T."/>
            <person name="Wangdi T."/>
            <person name="Weiand M."/>
            <person name="Wilkinson J."/>
            <person name="Wilson A."/>
            <person name="Yadav S."/>
            <person name="Young G."/>
            <person name="Yu Q."/>
            <person name="Zembek L."/>
            <person name="Zhong D."/>
            <person name="Zimmer A."/>
            <person name="Zwirko Z."/>
            <person name="Jaffe D.B."/>
            <person name="Alvarez P."/>
            <person name="Brockman W."/>
            <person name="Butler J."/>
            <person name="Chin C."/>
            <person name="Gnerre S."/>
            <person name="Grabherr M."/>
            <person name="Kleber M."/>
            <person name="Mauceli E."/>
            <person name="MacCallum I."/>
        </authorList>
    </citation>
    <scope>NUCLEOTIDE SEQUENCE [LARGE SCALE GENOMIC DNA]</scope>
    <source>
        <strain evidence="3">Tucson 15010-1051.87</strain>
    </source>
</reference>
<dbReference type="Pfam" id="PF04727">
    <property type="entry name" value="ELMO_CED12"/>
    <property type="match status" value="1"/>
</dbReference>
<dbReference type="EMBL" id="CH940650">
    <property type="protein sequence ID" value="EDW68171.2"/>
    <property type="molecule type" value="Genomic_DNA"/>
</dbReference>
<dbReference type="OrthoDB" id="67155at2759"/>
<dbReference type="AlphaFoldDB" id="B4LZD6"/>
<feature type="domain" description="ELMO" evidence="1">
    <location>
        <begin position="154"/>
        <end position="314"/>
    </location>
</feature>
<dbReference type="GO" id="GO:0005096">
    <property type="term" value="F:GTPase activator activity"/>
    <property type="evidence" value="ECO:0007669"/>
    <property type="project" value="TreeGrafter"/>
</dbReference>
<dbReference type="eggNOG" id="KOG2998">
    <property type="taxonomic scope" value="Eukaryota"/>
</dbReference>
<accession>B4LZD6</accession>
<organism evidence="2 3">
    <name type="scientific">Drosophila virilis</name>
    <name type="common">Fruit fly</name>
    <dbReference type="NCBI Taxonomy" id="7244"/>
    <lineage>
        <taxon>Eukaryota</taxon>
        <taxon>Metazoa</taxon>
        <taxon>Ecdysozoa</taxon>
        <taxon>Arthropoda</taxon>
        <taxon>Hexapoda</taxon>
        <taxon>Insecta</taxon>
        <taxon>Pterygota</taxon>
        <taxon>Neoptera</taxon>
        <taxon>Endopterygota</taxon>
        <taxon>Diptera</taxon>
        <taxon>Brachycera</taxon>
        <taxon>Muscomorpha</taxon>
        <taxon>Ephydroidea</taxon>
        <taxon>Drosophilidae</taxon>
        <taxon>Drosophila</taxon>
    </lineage>
</organism>
<dbReference type="SMR" id="B4LZD6"/>